<dbReference type="PANTHER" id="PTHR30408:SF13">
    <property type="entry name" value="TYPE I RESTRICTION ENZYME HINDI SPECIFICITY SUBUNIT"/>
    <property type="match status" value="1"/>
</dbReference>
<dbReference type="InterPro" id="IPR000055">
    <property type="entry name" value="Restrct_endonuc_typeI_TRD"/>
</dbReference>
<evidence type="ECO:0000259" key="4">
    <source>
        <dbReference type="Pfam" id="PF01420"/>
    </source>
</evidence>
<evidence type="ECO:0000256" key="2">
    <source>
        <dbReference type="ARBA" id="ARBA00022747"/>
    </source>
</evidence>
<feature type="domain" description="Type I restriction modification DNA specificity" evidence="4">
    <location>
        <begin position="257"/>
        <end position="406"/>
    </location>
</feature>
<dbReference type="AlphaFoldDB" id="A0A839IQ56"/>
<organism evidence="5 6">
    <name type="scientific">Oceanospirillum sediminis</name>
    <dbReference type="NCBI Taxonomy" id="2760088"/>
    <lineage>
        <taxon>Bacteria</taxon>
        <taxon>Pseudomonadati</taxon>
        <taxon>Pseudomonadota</taxon>
        <taxon>Gammaproteobacteria</taxon>
        <taxon>Oceanospirillales</taxon>
        <taxon>Oceanospirillaceae</taxon>
        <taxon>Oceanospirillum</taxon>
    </lineage>
</organism>
<dbReference type="EMBL" id="JACJFM010000017">
    <property type="protein sequence ID" value="MBB1487633.1"/>
    <property type="molecule type" value="Genomic_DNA"/>
</dbReference>
<gene>
    <name evidence="5" type="ORF">H4O21_13535</name>
</gene>
<dbReference type="SUPFAM" id="SSF116734">
    <property type="entry name" value="DNA methylase specificity domain"/>
    <property type="match status" value="2"/>
</dbReference>
<dbReference type="GO" id="GO:0003677">
    <property type="term" value="F:DNA binding"/>
    <property type="evidence" value="ECO:0007669"/>
    <property type="project" value="UniProtKB-KW"/>
</dbReference>
<comment type="caution">
    <text evidence="5">The sequence shown here is derived from an EMBL/GenBank/DDBJ whole genome shotgun (WGS) entry which is preliminary data.</text>
</comment>
<keyword evidence="3" id="KW-0238">DNA-binding</keyword>
<evidence type="ECO:0000313" key="6">
    <source>
        <dbReference type="Proteomes" id="UP000565262"/>
    </source>
</evidence>
<dbReference type="InterPro" id="IPR044946">
    <property type="entry name" value="Restrct_endonuc_typeI_TRD_sf"/>
</dbReference>
<keyword evidence="5" id="KW-0540">Nuclease</keyword>
<dbReference type="CDD" id="cd17251">
    <property type="entry name" value="RMtype1_S_HinAWORF1578P-TRD2-CR2_like"/>
    <property type="match status" value="1"/>
</dbReference>
<dbReference type="GO" id="GO:0009307">
    <property type="term" value="P:DNA restriction-modification system"/>
    <property type="evidence" value="ECO:0007669"/>
    <property type="project" value="UniProtKB-KW"/>
</dbReference>
<name>A0A839IQ56_9GAMM</name>
<keyword evidence="6" id="KW-1185">Reference proteome</keyword>
<dbReference type="PANTHER" id="PTHR30408">
    <property type="entry name" value="TYPE-1 RESTRICTION ENZYME ECOKI SPECIFICITY PROTEIN"/>
    <property type="match status" value="1"/>
</dbReference>
<keyword evidence="2" id="KW-0680">Restriction system</keyword>
<evidence type="ECO:0000256" key="3">
    <source>
        <dbReference type="ARBA" id="ARBA00023125"/>
    </source>
</evidence>
<dbReference type="GO" id="GO:0004519">
    <property type="term" value="F:endonuclease activity"/>
    <property type="evidence" value="ECO:0007669"/>
    <property type="project" value="UniProtKB-KW"/>
</dbReference>
<comment type="similarity">
    <text evidence="1">Belongs to the type-I restriction system S methylase family.</text>
</comment>
<evidence type="ECO:0000313" key="5">
    <source>
        <dbReference type="EMBL" id="MBB1487633.1"/>
    </source>
</evidence>
<keyword evidence="5" id="KW-0255">Endonuclease</keyword>
<dbReference type="Proteomes" id="UP000565262">
    <property type="component" value="Unassembled WGS sequence"/>
</dbReference>
<proteinExistence type="inferred from homology"/>
<sequence>MGSEWQITTLGKICSKITDGSHQSPKSVLNGMPMASVKDLNHWGIDLNSARHISYEDYEILVKQGCKPSVGDVLVAKDGNSALDTVCVVTRDDEVVLLSSVAILRPILSDIDPWFLKYYFMSPQVLSYLKNNFISGAAIPRVILKDFKQAEILLPTLVEQKKITNHLKSLDDRIDLNRQINHTLEQMAQTLFKSWFVDFDPVIDNALDAGNPIPNELQQRATQRKAVRASEGFKPLPDNIRQLFPDQFEKGELGSMPKGWDVKQLTDLGRVVCGKTPSKKVSEYYGGQVSFIKIPDMHGNVFITKTSDNLSPAGSESQINKLIPKGSICVSCIATVGLVSISTSDAHTNQQINSLIPECDYHRNYLYFSLIEKKDHFHDLASGGSATLNMNTSTFSKVKVLCPSENILRQFQMYSDPLLNKLLKNIQEIVSLESLRDTLLPKLISGELRLDQLDIDAGNQENISEEIAIA</sequence>
<evidence type="ECO:0000256" key="1">
    <source>
        <dbReference type="ARBA" id="ARBA00010923"/>
    </source>
</evidence>
<dbReference type="InterPro" id="IPR052021">
    <property type="entry name" value="Type-I_RS_S_subunit"/>
</dbReference>
<dbReference type="Pfam" id="PF01420">
    <property type="entry name" value="Methylase_S"/>
    <property type="match status" value="2"/>
</dbReference>
<feature type="domain" description="Type I restriction modification DNA specificity" evidence="4">
    <location>
        <begin position="3"/>
        <end position="186"/>
    </location>
</feature>
<keyword evidence="5" id="KW-0378">Hydrolase</keyword>
<dbReference type="Gene3D" id="3.90.220.20">
    <property type="entry name" value="DNA methylase specificity domains"/>
    <property type="match status" value="2"/>
</dbReference>
<accession>A0A839IQ56</accession>
<protein>
    <submittedName>
        <fullName evidence="5">Restriction endonuclease subunit S</fullName>
    </submittedName>
</protein>
<dbReference type="RefSeq" id="WP_182809411.1">
    <property type="nucleotide sequence ID" value="NZ_JACJFM010000017.1"/>
</dbReference>
<reference evidence="5 6" key="1">
    <citation type="submission" date="2020-08" db="EMBL/GenBank/DDBJ databases">
        <title>Oceanospirillum sp. nov. isolated from marine sediment.</title>
        <authorList>
            <person name="Ji X."/>
        </authorList>
    </citation>
    <scope>NUCLEOTIDE SEQUENCE [LARGE SCALE GENOMIC DNA]</scope>
    <source>
        <strain evidence="5 6">D5</strain>
    </source>
</reference>